<keyword evidence="8" id="KW-0067">ATP-binding</keyword>
<dbReference type="InterPro" id="IPR032628">
    <property type="entry name" value="AC_N"/>
</dbReference>
<feature type="region of interest" description="Disordered" evidence="15">
    <location>
        <begin position="466"/>
        <end position="555"/>
    </location>
</feature>
<dbReference type="CDD" id="cd07302">
    <property type="entry name" value="CHD"/>
    <property type="match status" value="2"/>
</dbReference>
<keyword evidence="7" id="KW-0547">Nucleotide-binding</keyword>
<feature type="domain" description="Guanylate cyclase" evidence="17">
    <location>
        <begin position="261"/>
        <end position="394"/>
    </location>
</feature>
<feature type="transmembrane region" description="Helical" evidence="16">
    <location>
        <begin position="747"/>
        <end position="765"/>
    </location>
</feature>
<keyword evidence="10 16" id="KW-1133">Transmembrane helix</keyword>
<dbReference type="PROSITE" id="PS50125">
    <property type="entry name" value="GUANYLATE_CYCLASE_2"/>
    <property type="match status" value="2"/>
</dbReference>
<evidence type="ECO:0000313" key="18">
    <source>
        <dbReference type="EMBL" id="ORZ30347.1"/>
    </source>
</evidence>
<feature type="compositionally biased region" description="Low complexity" evidence="15">
    <location>
        <begin position="495"/>
        <end position="517"/>
    </location>
</feature>
<feature type="transmembrane region" description="Helical" evidence="16">
    <location>
        <begin position="803"/>
        <end position="820"/>
    </location>
</feature>
<dbReference type="EC" id="4.6.1.1" evidence="4"/>
<dbReference type="OrthoDB" id="2107370at2759"/>
<dbReference type="GO" id="GO:0007189">
    <property type="term" value="P:adenylate cyclase-activating G protein-coupled receptor signaling pathway"/>
    <property type="evidence" value="ECO:0007669"/>
    <property type="project" value="TreeGrafter"/>
</dbReference>
<comment type="catalytic activity">
    <reaction evidence="1">
        <text>ATP = 3',5'-cyclic AMP + diphosphate</text>
        <dbReference type="Rhea" id="RHEA:15389"/>
        <dbReference type="ChEBI" id="CHEBI:30616"/>
        <dbReference type="ChEBI" id="CHEBI:33019"/>
        <dbReference type="ChEBI" id="CHEBI:58165"/>
        <dbReference type="EC" id="4.6.1.1"/>
    </reaction>
</comment>
<feature type="transmembrane region" description="Helical" evidence="16">
    <location>
        <begin position="90"/>
        <end position="108"/>
    </location>
</feature>
<dbReference type="Pfam" id="PF00211">
    <property type="entry name" value="Guanylate_cyc"/>
    <property type="match status" value="2"/>
</dbReference>
<evidence type="ECO:0000256" key="9">
    <source>
        <dbReference type="ARBA" id="ARBA00022842"/>
    </source>
</evidence>
<dbReference type="InterPro" id="IPR018297">
    <property type="entry name" value="A/G_cyclase_CS"/>
</dbReference>
<evidence type="ECO:0000256" key="12">
    <source>
        <dbReference type="ARBA" id="ARBA00023136"/>
    </source>
</evidence>
<dbReference type="Pfam" id="PF16214">
    <property type="entry name" value="AC_N"/>
    <property type="match status" value="1"/>
</dbReference>
<dbReference type="AlphaFoldDB" id="A0A1Y2H6X6"/>
<dbReference type="SUPFAM" id="SSF55073">
    <property type="entry name" value="Nucleotide cyclase"/>
    <property type="match status" value="2"/>
</dbReference>
<evidence type="ECO:0000256" key="2">
    <source>
        <dbReference type="ARBA" id="ARBA00001946"/>
    </source>
</evidence>
<evidence type="ECO:0000256" key="8">
    <source>
        <dbReference type="ARBA" id="ARBA00022840"/>
    </source>
</evidence>
<feature type="transmembrane region" description="Helical" evidence="16">
    <location>
        <begin position="32"/>
        <end position="56"/>
    </location>
</feature>
<comment type="similarity">
    <text evidence="14">Belongs to the adenylyl cyclase class-4/guanylyl cyclase family.</text>
</comment>
<evidence type="ECO:0000256" key="15">
    <source>
        <dbReference type="SAM" id="MobiDB-lite"/>
    </source>
</evidence>
<name>A0A1Y2H6X6_9FUNG</name>
<evidence type="ECO:0000259" key="17">
    <source>
        <dbReference type="PROSITE" id="PS50125"/>
    </source>
</evidence>
<comment type="caution">
    <text evidence="18">The sequence shown here is derived from an EMBL/GenBank/DDBJ whole genome shotgun (WGS) entry which is preliminary data.</text>
</comment>
<dbReference type="PANTHER" id="PTHR45627">
    <property type="entry name" value="ADENYLATE CYCLASE TYPE 1"/>
    <property type="match status" value="1"/>
</dbReference>
<evidence type="ECO:0000256" key="11">
    <source>
        <dbReference type="ARBA" id="ARBA00022998"/>
    </source>
</evidence>
<keyword evidence="12 16" id="KW-0472">Membrane</keyword>
<dbReference type="STRING" id="765915.A0A1Y2H6X6"/>
<dbReference type="GO" id="GO:0004016">
    <property type="term" value="F:adenylate cyclase activity"/>
    <property type="evidence" value="ECO:0007669"/>
    <property type="project" value="UniProtKB-EC"/>
</dbReference>
<evidence type="ECO:0000256" key="4">
    <source>
        <dbReference type="ARBA" id="ARBA00012201"/>
    </source>
</evidence>
<dbReference type="EMBL" id="MCFL01000087">
    <property type="protein sequence ID" value="ORZ30347.1"/>
    <property type="molecule type" value="Genomic_DNA"/>
</dbReference>
<feature type="transmembrane region" description="Helical" evidence="16">
    <location>
        <begin position="718"/>
        <end position="735"/>
    </location>
</feature>
<feature type="transmembrane region" description="Helical" evidence="16">
    <location>
        <begin position="772"/>
        <end position="797"/>
    </location>
</feature>
<keyword evidence="9" id="KW-0460">Magnesium</keyword>
<dbReference type="Gene3D" id="3.30.70.1230">
    <property type="entry name" value="Nucleotide cyclase"/>
    <property type="match status" value="2"/>
</dbReference>
<evidence type="ECO:0000256" key="6">
    <source>
        <dbReference type="ARBA" id="ARBA00022723"/>
    </source>
</evidence>
<keyword evidence="13 14" id="KW-0456">Lyase</keyword>
<feature type="domain" description="Guanylate cyclase" evidence="17">
    <location>
        <begin position="884"/>
        <end position="1016"/>
    </location>
</feature>
<keyword evidence="11" id="KW-0115">cAMP biosynthesis</keyword>
<dbReference type="GO" id="GO:0005524">
    <property type="term" value="F:ATP binding"/>
    <property type="evidence" value="ECO:0007669"/>
    <property type="project" value="UniProtKB-KW"/>
</dbReference>
<gene>
    <name evidence="18" type="ORF">BCR44DRAFT_126334</name>
</gene>
<reference evidence="18 19" key="1">
    <citation type="submission" date="2016-07" db="EMBL/GenBank/DDBJ databases">
        <title>Pervasive Adenine N6-methylation of Active Genes in Fungi.</title>
        <authorList>
            <consortium name="DOE Joint Genome Institute"/>
            <person name="Mondo S.J."/>
            <person name="Dannebaum R.O."/>
            <person name="Kuo R.C."/>
            <person name="Labutti K."/>
            <person name="Haridas S."/>
            <person name="Kuo A."/>
            <person name="Salamov A."/>
            <person name="Ahrendt S.R."/>
            <person name="Lipzen A."/>
            <person name="Sullivan W."/>
            <person name="Andreopoulos W.B."/>
            <person name="Clum A."/>
            <person name="Lindquist E."/>
            <person name="Daum C."/>
            <person name="Ramamoorthy G.K."/>
            <person name="Gryganskyi A."/>
            <person name="Culley D."/>
            <person name="Magnuson J.K."/>
            <person name="James T.Y."/>
            <person name="O'Malley M.A."/>
            <person name="Stajich J.E."/>
            <person name="Spatafora J.W."/>
            <person name="Visel A."/>
            <person name="Grigoriev I.V."/>
        </authorList>
    </citation>
    <scope>NUCLEOTIDE SEQUENCE [LARGE SCALE GENOMIC DNA]</scope>
    <source>
        <strain evidence="18 19">PL171</strain>
    </source>
</reference>
<feature type="transmembrane region" description="Helical" evidence="16">
    <location>
        <begin position="651"/>
        <end position="672"/>
    </location>
</feature>
<feature type="compositionally biased region" description="Polar residues" evidence="15">
    <location>
        <begin position="467"/>
        <end position="480"/>
    </location>
</feature>
<dbReference type="GO" id="GO:0035556">
    <property type="term" value="P:intracellular signal transduction"/>
    <property type="evidence" value="ECO:0007669"/>
    <property type="project" value="InterPro"/>
</dbReference>
<dbReference type="GO" id="GO:0005886">
    <property type="term" value="C:plasma membrane"/>
    <property type="evidence" value="ECO:0007669"/>
    <property type="project" value="TreeGrafter"/>
</dbReference>
<sequence length="1121" mass="123657">MGVPIRNPFKALKLAPDLEELYQVYFYHQNKAVLQTLISMVALLNLSYLAFNFYLYPYALHLNLPGPALGLFFVVFSFGWMRYGPQEDDLTFPNIVVGLAVGSVLLSNNLMRSTCWVTGIYWDNALHLNHLLFCGFVYWLLRAPFPHRCMLGWIFTVLQITIDVTAGCSEAKLAASSLVYIATNIIGMSFAYFSEMANRNAFLRTREVYKHQGKLHLAKEQSEALLRMVLPARVIEDLKRGVEGAGYLNGRSSFQELNRVTILFADIVGFTEFSSRVSAVKLVLVLSDMFSEIDSVTEALGLEKIKTIGDCYQCCGGVPEPVLNDEQAADWVLRMIKLGVEIIQGVNKTARRIKYPLRVRVGIHTGSVMAGIMGIHKLKYDVWSKDVDIASLMEQSATADIPHISAVTYNYLVQHGRDEGMVLTPGPDVSGDEPEHIKTFHVSAFSFTKIVDGAFVSVVHPLPSVPASPTSPMGLSQLPPSNVPRAPPDVQQPDASEATASSQQATANAATASGPATPVATIPVTISQPPSSNAPIIPPGLEDPTQDTAGLGGASQKPISAFLSSANEDGLLLDDPRALRESVQAQRKLYSDFERQLHWPAGTFRDAKLEEDYKNDYMEHHGMDLVYAMGVVASVRGLYLIGTALVLTPSVWGYVGDALAVSVLIIAVMVTAKKYRTQSMAEVQAQEKNYSGLWIGSERDLGSVDSVAKFARWHRWQPNWLCIGSVFLPILGDLVRLQFTPVLYPSFQYSALLMVMFSTTLFIGLRTRVLSFFALAWVPVYSGLYYLGISRALGMWAPLQLEVGQALLTLAVTVVVVLTTNKSMDLQFRRNFQMKRFLEGKLNEIRIVQKDTERLLLNIFPLDVAQRLRVNPTLRIADALEDVSIIFGYISNFDTLDLPPAIALKLLNEVICDIDELCVRHHVEKIKTIGTKYLAMTKDEPHPSNVPHAVRMADFALDLRQVISSYNDQFFSHMYCNNFMVRIGINCGPVVAGVIGTSKYSFDVWGDSVNVSSRMESNGQDNMIHVSQSVYDKLYTMYEFQSRGLVPVKGKGLMSTHFLLGRRKMPLSASVLSTPADGVGTPKKVGGSGMDQPPPLSDVGPGMHRISSRQAGSDGYGGPGV</sequence>
<feature type="transmembrane region" description="Helical" evidence="16">
    <location>
        <begin position="625"/>
        <end position="645"/>
    </location>
</feature>
<dbReference type="PANTHER" id="PTHR45627:SF12">
    <property type="entry name" value="ADENYLATE CYCLASE TYPE 2"/>
    <property type="match status" value="1"/>
</dbReference>
<feature type="transmembrane region" description="Helical" evidence="16">
    <location>
        <begin position="120"/>
        <end position="141"/>
    </location>
</feature>
<accession>A0A1Y2H6X6</accession>
<organism evidence="18 19">
    <name type="scientific">Catenaria anguillulae PL171</name>
    <dbReference type="NCBI Taxonomy" id="765915"/>
    <lineage>
        <taxon>Eukaryota</taxon>
        <taxon>Fungi</taxon>
        <taxon>Fungi incertae sedis</taxon>
        <taxon>Blastocladiomycota</taxon>
        <taxon>Blastocladiomycetes</taxon>
        <taxon>Blastocladiales</taxon>
        <taxon>Catenariaceae</taxon>
        <taxon>Catenaria</taxon>
    </lineage>
</organism>
<evidence type="ECO:0000256" key="1">
    <source>
        <dbReference type="ARBA" id="ARBA00001593"/>
    </source>
</evidence>
<dbReference type="Proteomes" id="UP000193411">
    <property type="component" value="Unassembled WGS sequence"/>
</dbReference>
<evidence type="ECO:0000256" key="13">
    <source>
        <dbReference type="ARBA" id="ARBA00023239"/>
    </source>
</evidence>
<evidence type="ECO:0000313" key="19">
    <source>
        <dbReference type="Proteomes" id="UP000193411"/>
    </source>
</evidence>
<evidence type="ECO:0000256" key="7">
    <source>
        <dbReference type="ARBA" id="ARBA00022741"/>
    </source>
</evidence>
<proteinExistence type="inferred from homology"/>
<evidence type="ECO:0000256" key="10">
    <source>
        <dbReference type="ARBA" id="ARBA00022989"/>
    </source>
</evidence>
<keyword evidence="19" id="KW-1185">Reference proteome</keyword>
<evidence type="ECO:0000256" key="16">
    <source>
        <dbReference type="SAM" id="Phobius"/>
    </source>
</evidence>
<evidence type="ECO:0000256" key="14">
    <source>
        <dbReference type="RuleBase" id="RU000405"/>
    </source>
</evidence>
<feature type="compositionally biased region" description="Polar residues" evidence="15">
    <location>
        <begin position="524"/>
        <end position="534"/>
    </location>
</feature>
<evidence type="ECO:0000256" key="5">
    <source>
        <dbReference type="ARBA" id="ARBA00022692"/>
    </source>
</evidence>
<feature type="transmembrane region" description="Helical" evidence="16">
    <location>
        <begin position="173"/>
        <end position="194"/>
    </location>
</feature>
<protein>
    <recommendedName>
        <fullName evidence="4">adenylate cyclase</fullName>
        <ecNumber evidence="4">4.6.1.1</ecNumber>
    </recommendedName>
</protein>
<comment type="cofactor">
    <cofactor evidence="2">
        <name>Mg(2+)</name>
        <dbReference type="ChEBI" id="CHEBI:18420"/>
    </cofactor>
</comment>
<feature type="transmembrane region" description="Helical" evidence="16">
    <location>
        <begin position="62"/>
        <end position="83"/>
    </location>
</feature>
<comment type="subcellular location">
    <subcellularLocation>
        <location evidence="3">Membrane</location>
        <topology evidence="3">Multi-pass membrane protein</topology>
    </subcellularLocation>
</comment>
<dbReference type="GO" id="GO:0006171">
    <property type="term" value="P:cAMP biosynthetic process"/>
    <property type="evidence" value="ECO:0007669"/>
    <property type="project" value="UniProtKB-KW"/>
</dbReference>
<dbReference type="PROSITE" id="PS00452">
    <property type="entry name" value="GUANYLATE_CYCLASE_1"/>
    <property type="match status" value="2"/>
</dbReference>
<keyword evidence="5 16" id="KW-0812">Transmembrane</keyword>
<feature type="region of interest" description="Disordered" evidence="15">
    <location>
        <begin position="1072"/>
        <end position="1121"/>
    </location>
</feature>
<dbReference type="InterPro" id="IPR029787">
    <property type="entry name" value="Nucleotide_cyclase"/>
</dbReference>
<dbReference type="InterPro" id="IPR001054">
    <property type="entry name" value="A/G_cyclase"/>
</dbReference>
<dbReference type="SMART" id="SM00044">
    <property type="entry name" value="CYCc"/>
    <property type="match status" value="2"/>
</dbReference>
<dbReference type="GO" id="GO:0046872">
    <property type="term" value="F:metal ion binding"/>
    <property type="evidence" value="ECO:0007669"/>
    <property type="project" value="UniProtKB-KW"/>
</dbReference>
<evidence type="ECO:0000256" key="3">
    <source>
        <dbReference type="ARBA" id="ARBA00004141"/>
    </source>
</evidence>
<keyword evidence="6" id="KW-0479">Metal-binding</keyword>